<organism evidence="3 4">
    <name type="scientific">Chryseotalea sanaruensis</name>
    <dbReference type="NCBI Taxonomy" id="2482724"/>
    <lineage>
        <taxon>Bacteria</taxon>
        <taxon>Pseudomonadati</taxon>
        <taxon>Bacteroidota</taxon>
        <taxon>Cytophagia</taxon>
        <taxon>Cytophagales</taxon>
        <taxon>Chryseotaleaceae</taxon>
        <taxon>Chryseotalea</taxon>
    </lineage>
</organism>
<dbReference type="RefSeq" id="WP_127121390.1">
    <property type="nucleotide sequence ID" value="NZ_BHXQ01000002.1"/>
</dbReference>
<comment type="caution">
    <text evidence="3">The sequence shown here is derived from an EMBL/GenBank/DDBJ whole genome shotgun (WGS) entry which is preliminary data.</text>
</comment>
<feature type="signal peptide" evidence="2">
    <location>
        <begin position="1"/>
        <end position="21"/>
    </location>
</feature>
<dbReference type="InterPro" id="IPR011659">
    <property type="entry name" value="WD40"/>
</dbReference>
<evidence type="ECO:0000256" key="2">
    <source>
        <dbReference type="SAM" id="SignalP"/>
    </source>
</evidence>
<name>A0A401U751_9BACT</name>
<comment type="similarity">
    <text evidence="1">Belongs to the TolB family.</text>
</comment>
<keyword evidence="4" id="KW-1185">Reference proteome</keyword>
<evidence type="ECO:0000256" key="1">
    <source>
        <dbReference type="ARBA" id="ARBA00009820"/>
    </source>
</evidence>
<dbReference type="Pfam" id="PF07676">
    <property type="entry name" value="PD40"/>
    <property type="match status" value="1"/>
</dbReference>
<dbReference type="PANTHER" id="PTHR36842:SF1">
    <property type="entry name" value="PROTEIN TOLB"/>
    <property type="match status" value="1"/>
</dbReference>
<dbReference type="InterPro" id="IPR011042">
    <property type="entry name" value="6-blade_b-propeller_TolB-like"/>
</dbReference>
<gene>
    <name evidence="3" type="ORF">SanaruYs_09390</name>
</gene>
<dbReference type="SUPFAM" id="SSF82171">
    <property type="entry name" value="DPP6 N-terminal domain-like"/>
    <property type="match status" value="1"/>
</dbReference>
<proteinExistence type="inferred from homology"/>
<dbReference type="Gene3D" id="2.40.160.50">
    <property type="entry name" value="membrane protein fhac: a member of the omp85/tpsb transporter family"/>
    <property type="match status" value="1"/>
</dbReference>
<evidence type="ECO:0000313" key="4">
    <source>
        <dbReference type="Proteomes" id="UP000288227"/>
    </source>
</evidence>
<dbReference type="AlphaFoldDB" id="A0A401U751"/>
<protein>
    <recommendedName>
        <fullName evidence="5">Translocation protein TolB</fullName>
    </recommendedName>
</protein>
<keyword evidence="2" id="KW-0732">Signal</keyword>
<dbReference type="Gene3D" id="2.120.10.30">
    <property type="entry name" value="TolB, C-terminal domain"/>
    <property type="match status" value="2"/>
</dbReference>
<reference evidence="3 4" key="1">
    <citation type="submission" date="2018-11" db="EMBL/GenBank/DDBJ databases">
        <title>Chryseotalea sanarue gen. nov., sp., nov., a member of the family Cytophagaceae, isolated from a brackish lake in Hamamatsu Japan.</title>
        <authorList>
            <person name="Maejima Y."/>
            <person name="Iino T."/>
            <person name="Muraguchi Y."/>
            <person name="Fukuda K."/>
            <person name="Ohkuma M."/>
            <person name="Moriuchi R."/>
            <person name="Dohra H."/>
            <person name="Kimbara K."/>
            <person name="Shintani M."/>
        </authorList>
    </citation>
    <scope>NUCLEOTIDE SEQUENCE [LARGE SCALE GENOMIC DNA]</scope>
    <source>
        <strain evidence="3 4">Ys</strain>
    </source>
</reference>
<dbReference type="OrthoDB" id="9760276at2"/>
<feature type="chain" id="PRO_5019162560" description="Translocation protein TolB" evidence="2">
    <location>
        <begin position="22"/>
        <end position="1105"/>
    </location>
</feature>
<dbReference type="PANTHER" id="PTHR36842">
    <property type="entry name" value="PROTEIN TOLB HOMOLOG"/>
    <property type="match status" value="1"/>
</dbReference>
<dbReference type="Proteomes" id="UP000288227">
    <property type="component" value="Unassembled WGS sequence"/>
</dbReference>
<accession>A0A401U751</accession>
<sequence>MKRRFLLIGFTLILALGSAFAQQSRESFGKNRFQYRPFDWQYISGENFDIYYYDNRKGNASEALTYLESEFDRITDLIGFPPYFKTKVFLYNSLTDLRQSNVGLNHNALNVGGETEFIKPYIEVAYTGTAQEFKEELLFKTSELLINEMMYGGNLKDIFQNALLLNLPEWFVQGAIHYVSKGWNAEMDDYVRDLVQTKKAQRFTKLSGKEAALAGQSFWNFIAEKYGKSSVHNILNYTRVTRNEEKSLLITLGISYKRLMNEWEAYYKKMADQANNSYVVAPKDNQFTKQPLHTVYYTSVKVSPDGRHVAYAENDRGRFSVTVKSLESGKEKNILRGGTQVIGQRVDYTVPLIGWSDANTLGVVGVKQGEYWFWLYDLTTQSKLPRQLDKFNNIRSISFSANGRLAIMSADFEGKNDLYLLSTRRDRTRRLTNDTFDDLDPSFIPGTNRIVFSSNRPDDSLRSGRKVALAELTNQYNLFMYDLDSTRNNLTRITNTLSKDFAPQALNNNVFYYLSDQRGIINLFKFDRSTGIYSQISNYNSSIINYDLNIENRTLAFVTSKSLEQNIYVDKAFDFNRQVFTPSTRRKELLQARTIRERKVATENKNMSVKELLNARLKAASSDTTSVVVDVNDSLSAKTDSISVNLDKNPSLAKDTTPVVVKERPLNTDDYTFEDEVIKKEPTTTESFLSRYARARERERVTGPFPYDPKFSASNLVTSLVIDPIRGLGIQLETQMNDMLENYRIYGGVMQSFDFKSGDVFGEFQYLPHYIDFSARFDRKVIYWETLSSSDNGTPPDNYNYSLNKLEFGASLPLNDRTRFTVKPFATIARSVNVGPSGLSLTSPTAAPLNVYYAGVKSELIYDNSIMTGANLMEGSRGKITFTHHENFGNNQLNFSQLSIDLRHYQKLYKEIVLAVRGFGGSFFGNSPKQYLLGGMDNWAFNRSRIGGSSATGQVNPLGASGQNQELLFVEYATSLRGFNYATLFGNTVMLANAELRVPLVRALSDGPVASNFFRNLQLTAFYDIGTSWSGEPPFTSGNSVSYDVIKQPPFEVEIKNYLNPWLYSYGFGMRSVILGYYMKFDFAWPVENFERQDPRLFITLGYDF</sequence>
<dbReference type="EMBL" id="BHXQ01000002">
    <property type="protein sequence ID" value="GCC50721.1"/>
    <property type="molecule type" value="Genomic_DNA"/>
</dbReference>
<evidence type="ECO:0008006" key="5">
    <source>
        <dbReference type="Google" id="ProtNLM"/>
    </source>
</evidence>
<evidence type="ECO:0000313" key="3">
    <source>
        <dbReference type="EMBL" id="GCC50721.1"/>
    </source>
</evidence>